<evidence type="ECO:0000256" key="7">
    <source>
        <dbReference type="ARBA" id="ARBA00023098"/>
    </source>
</evidence>
<keyword evidence="3 10" id="KW-0808">Transferase</keyword>
<feature type="transmembrane region" description="Helical" evidence="10">
    <location>
        <begin position="231"/>
        <end position="254"/>
    </location>
</feature>
<evidence type="ECO:0000256" key="2">
    <source>
        <dbReference type="ARBA" id="ARBA00022516"/>
    </source>
</evidence>
<comment type="catalytic activity">
    <reaction evidence="10">
        <text>a very-long-chain acyl-CoA + malonyl-CoA + H(+) = a very-long-chain 3-oxoacyl-CoA + CO2 + CoA</text>
        <dbReference type="Rhea" id="RHEA:32727"/>
        <dbReference type="ChEBI" id="CHEBI:15378"/>
        <dbReference type="ChEBI" id="CHEBI:16526"/>
        <dbReference type="ChEBI" id="CHEBI:57287"/>
        <dbReference type="ChEBI" id="CHEBI:57384"/>
        <dbReference type="ChEBI" id="CHEBI:90725"/>
        <dbReference type="ChEBI" id="CHEBI:90736"/>
        <dbReference type="EC" id="2.3.1.199"/>
    </reaction>
</comment>
<evidence type="ECO:0000256" key="9">
    <source>
        <dbReference type="ARBA" id="ARBA00023160"/>
    </source>
</evidence>
<evidence type="ECO:0000256" key="8">
    <source>
        <dbReference type="ARBA" id="ARBA00023136"/>
    </source>
</evidence>
<evidence type="ECO:0000256" key="4">
    <source>
        <dbReference type="ARBA" id="ARBA00022692"/>
    </source>
</evidence>
<dbReference type="GO" id="GO:0042761">
    <property type="term" value="P:very long-chain fatty acid biosynthetic process"/>
    <property type="evidence" value="ECO:0007669"/>
    <property type="project" value="TreeGrafter"/>
</dbReference>
<comment type="subcellular location">
    <subcellularLocation>
        <location evidence="1">Membrane</location>
        <topology evidence="1">Multi-pass membrane protein</topology>
    </subcellularLocation>
</comment>
<dbReference type="Proteomes" id="UP001321473">
    <property type="component" value="Unassembled WGS sequence"/>
</dbReference>
<dbReference type="PANTHER" id="PTHR11157:SF69">
    <property type="entry name" value="ELONGATION OF VERY LONG CHAIN FATTY ACIDS PROTEIN 7"/>
    <property type="match status" value="1"/>
</dbReference>
<reference evidence="11 12" key="1">
    <citation type="journal article" date="2023" name="Arcadia Sci">
        <title>De novo assembly of a long-read Amblyomma americanum tick genome.</title>
        <authorList>
            <person name="Chou S."/>
            <person name="Poskanzer K.E."/>
            <person name="Rollins M."/>
            <person name="Thuy-Boun P.S."/>
        </authorList>
    </citation>
    <scope>NUCLEOTIDE SEQUENCE [LARGE SCALE GENOMIC DNA]</scope>
    <source>
        <strain evidence="11">F_SG_1</strain>
        <tissue evidence="11">Salivary glands</tissue>
    </source>
</reference>
<evidence type="ECO:0000256" key="5">
    <source>
        <dbReference type="ARBA" id="ARBA00022832"/>
    </source>
</evidence>
<keyword evidence="7 10" id="KW-0443">Lipid metabolism</keyword>
<feature type="transmembrane region" description="Helical" evidence="10">
    <location>
        <begin position="25"/>
        <end position="45"/>
    </location>
</feature>
<evidence type="ECO:0000313" key="12">
    <source>
        <dbReference type="Proteomes" id="UP001321473"/>
    </source>
</evidence>
<feature type="transmembrane region" description="Helical" evidence="10">
    <location>
        <begin position="169"/>
        <end position="192"/>
    </location>
</feature>
<feature type="transmembrane region" description="Helical" evidence="10">
    <location>
        <begin position="204"/>
        <end position="225"/>
    </location>
</feature>
<keyword evidence="4 10" id="KW-0812">Transmembrane</keyword>
<dbReference type="InterPro" id="IPR002076">
    <property type="entry name" value="ELO_fam"/>
</dbReference>
<dbReference type="GO" id="GO:0034625">
    <property type="term" value="P:fatty acid elongation, monounsaturated fatty acid"/>
    <property type="evidence" value="ECO:0007669"/>
    <property type="project" value="TreeGrafter"/>
</dbReference>
<comment type="similarity">
    <text evidence="10">Belongs to the ELO family.</text>
</comment>
<evidence type="ECO:0000256" key="10">
    <source>
        <dbReference type="RuleBase" id="RU361115"/>
    </source>
</evidence>
<keyword evidence="6 10" id="KW-1133">Transmembrane helix</keyword>
<keyword evidence="8 10" id="KW-0472">Membrane</keyword>
<dbReference type="AlphaFoldDB" id="A0AAQ4ES05"/>
<organism evidence="11 12">
    <name type="scientific">Amblyomma americanum</name>
    <name type="common">Lone star tick</name>
    <dbReference type="NCBI Taxonomy" id="6943"/>
    <lineage>
        <taxon>Eukaryota</taxon>
        <taxon>Metazoa</taxon>
        <taxon>Ecdysozoa</taxon>
        <taxon>Arthropoda</taxon>
        <taxon>Chelicerata</taxon>
        <taxon>Arachnida</taxon>
        <taxon>Acari</taxon>
        <taxon>Parasitiformes</taxon>
        <taxon>Ixodida</taxon>
        <taxon>Ixodoidea</taxon>
        <taxon>Ixodidae</taxon>
        <taxon>Amblyomminae</taxon>
        <taxon>Amblyomma</taxon>
    </lineage>
</organism>
<evidence type="ECO:0000256" key="3">
    <source>
        <dbReference type="ARBA" id="ARBA00022679"/>
    </source>
</evidence>
<evidence type="ECO:0000313" key="11">
    <source>
        <dbReference type="EMBL" id="KAK8777502.1"/>
    </source>
</evidence>
<dbReference type="EC" id="2.3.1.199" evidence="10"/>
<dbReference type="PANTHER" id="PTHR11157">
    <property type="entry name" value="FATTY ACID ACYL TRANSFERASE-RELATED"/>
    <property type="match status" value="1"/>
</dbReference>
<accession>A0AAQ4ES05</accession>
<gene>
    <name evidence="11" type="ORF">V5799_029157</name>
</gene>
<comment type="caution">
    <text evidence="11">The sequence shown here is derived from an EMBL/GenBank/DDBJ whole genome shotgun (WGS) entry which is preliminary data.</text>
</comment>
<keyword evidence="2 10" id="KW-0444">Lipid biosynthesis</keyword>
<sequence>MDSSLRLLAHTFYSWFPPRDARAEGWALTGSPLSVAVITATYVYFVTVAGPRWMSSRKAFDLRPFILAYNLFTTFFSAYFVCRFVKLGYWDLGYSFLQGMDLSHSPASLEITRLSWWLYLFKLTELSDTVFFVLRKNYRQISALHVVHHVIVSWNLWLNVTYGAQAQAMFITCMNSFVHVFMYAYYFLAALGPSFRKYLWWKKYLTVLQIAQFVILFVHAIGMVLAEGNFVVFFVWLEVSQAVLFFVWFVAFYLNAYSEKSR</sequence>
<keyword evidence="5 10" id="KW-0276">Fatty acid metabolism</keyword>
<evidence type="ECO:0000256" key="6">
    <source>
        <dbReference type="ARBA" id="ARBA00022989"/>
    </source>
</evidence>
<feature type="transmembrane region" description="Helical" evidence="10">
    <location>
        <begin position="66"/>
        <end position="90"/>
    </location>
</feature>
<proteinExistence type="inferred from homology"/>
<dbReference type="GO" id="GO:0019367">
    <property type="term" value="P:fatty acid elongation, saturated fatty acid"/>
    <property type="evidence" value="ECO:0007669"/>
    <property type="project" value="TreeGrafter"/>
</dbReference>
<keyword evidence="9 10" id="KW-0275">Fatty acid biosynthesis</keyword>
<keyword evidence="12" id="KW-1185">Reference proteome</keyword>
<dbReference type="EMBL" id="JARKHS020011789">
    <property type="protein sequence ID" value="KAK8777502.1"/>
    <property type="molecule type" value="Genomic_DNA"/>
</dbReference>
<dbReference type="Pfam" id="PF01151">
    <property type="entry name" value="ELO"/>
    <property type="match status" value="1"/>
</dbReference>
<dbReference type="GO" id="GO:0009922">
    <property type="term" value="F:fatty acid elongase activity"/>
    <property type="evidence" value="ECO:0007669"/>
    <property type="project" value="UniProtKB-EC"/>
</dbReference>
<dbReference type="GO" id="GO:0005789">
    <property type="term" value="C:endoplasmic reticulum membrane"/>
    <property type="evidence" value="ECO:0007669"/>
    <property type="project" value="TreeGrafter"/>
</dbReference>
<dbReference type="GO" id="GO:0030148">
    <property type="term" value="P:sphingolipid biosynthetic process"/>
    <property type="evidence" value="ECO:0007669"/>
    <property type="project" value="TreeGrafter"/>
</dbReference>
<name>A0AAQ4ES05_AMBAM</name>
<protein>
    <recommendedName>
        <fullName evidence="10">Elongation of very long chain fatty acids protein</fullName>
        <ecNumber evidence="10">2.3.1.199</ecNumber>
    </recommendedName>
    <alternativeName>
        <fullName evidence="10">Very-long-chain 3-oxoacyl-CoA synthase</fullName>
    </alternativeName>
</protein>
<dbReference type="GO" id="GO:0034626">
    <property type="term" value="P:fatty acid elongation, polyunsaturated fatty acid"/>
    <property type="evidence" value="ECO:0007669"/>
    <property type="project" value="TreeGrafter"/>
</dbReference>
<evidence type="ECO:0000256" key="1">
    <source>
        <dbReference type="ARBA" id="ARBA00004141"/>
    </source>
</evidence>